<dbReference type="InterPro" id="IPR050832">
    <property type="entry name" value="Bact_Acetyltransf"/>
</dbReference>
<gene>
    <name evidence="4" type="ordered locus">Clocl_3064</name>
</gene>
<dbReference type="AlphaFoldDB" id="G8LV17"/>
<dbReference type="eggNOG" id="COG0456">
    <property type="taxonomic scope" value="Bacteria"/>
</dbReference>
<dbReference type="CDD" id="cd04301">
    <property type="entry name" value="NAT_SF"/>
    <property type="match status" value="1"/>
</dbReference>
<dbReference type="KEGG" id="ccl:Clocl_3064"/>
<name>G8LV17_ACECE</name>
<dbReference type="Pfam" id="PF00583">
    <property type="entry name" value="Acetyltransf_1"/>
    <property type="match status" value="1"/>
</dbReference>
<dbReference type="InterPro" id="IPR058595">
    <property type="entry name" value="Avidin-like"/>
</dbReference>
<dbReference type="eggNOG" id="COG0590">
    <property type="taxonomic scope" value="Bacteria"/>
</dbReference>
<evidence type="ECO:0000313" key="5">
    <source>
        <dbReference type="Proteomes" id="UP000005435"/>
    </source>
</evidence>
<dbReference type="InterPro" id="IPR016181">
    <property type="entry name" value="Acyl_CoA_acyltransferase"/>
</dbReference>
<sequence length="275" mass="31746">MRIIKAEPKDINTVHEIVHKTVSAIYPQYYPEGVIKFFLEHHSLNNLKTALEKEYVLLLEDFGQIVGTGALWENEIKRVFILPEFQKKGYGSFLLDELERTAMEKGYCEVVLDTSLPAYRLYQKRGYDPLEFISMTTESGQVLCYYRMSKNLNGKYSAIDYNNKVFVSTSNSDNGEVSDKTVFNYRQWKDIIWACYSGGNIVKGYLVGKCHKDGKLEFSYQHVNTKKEIRTGKCKSIPEILPDGRIRLLESWEWTNGDRSKGSSVIEETREKNGL</sequence>
<dbReference type="HOGENOM" id="CLU_1010835_0_0_9"/>
<dbReference type="SUPFAM" id="SSF55729">
    <property type="entry name" value="Acyl-CoA N-acyltransferases (Nat)"/>
    <property type="match status" value="1"/>
</dbReference>
<dbReference type="PROSITE" id="PS51186">
    <property type="entry name" value="GNAT"/>
    <property type="match status" value="1"/>
</dbReference>
<dbReference type="PANTHER" id="PTHR43877:SF2">
    <property type="entry name" value="AMINOALKYLPHOSPHONATE N-ACETYLTRANSFERASE-RELATED"/>
    <property type="match status" value="1"/>
</dbReference>
<dbReference type="OrthoDB" id="9800797at2"/>
<dbReference type="STRING" id="720554.Clocl_3064"/>
<dbReference type="EMBL" id="CP003065">
    <property type="protein sequence ID" value="AEV69594.1"/>
    <property type="molecule type" value="Genomic_DNA"/>
</dbReference>
<keyword evidence="5" id="KW-1185">Reference proteome</keyword>
<dbReference type="Gene3D" id="3.40.630.30">
    <property type="match status" value="1"/>
</dbReference>
<dbReference type="Proteomes" id="UP000005435">
    <property type="component" value="Chromosome"/>
</dbReference>
<evidence type="ECO:0000256" key="1">
    <source>
        <dbReference type="ARBA" id="ARBA00022679"/>
    </source>
</evidence>
<dbReference type="PANTHER" id="PTHR43877">
    <property type="entry name" value="AMINOALKYLPHOSPHONATE N-ACETYLTRANSFERASE-RELATED-RELATED"/>
    <property type="match status" value="1"/>
</dbReference>
<dbReference type="RefSeq" id="WP_014256139.1">
    <property type="nucleotide sequence ID" value="NC_016627.1"/>
</dbReference>
<protein>
    <submittedName>
        <fullName evidence="4">Acetyltransferase, N-acetylglutamate synthase</fullName>
    </submittedName>
</protein>
<feature type="domain" description="N-acetyltransferase" evidence="3">
    <location>
        <begin position="1"/>
        <end position="153"/>
    </location>
</feature>
<keyword evidence="2" id="KW-0012">Acyltransferase</keyword>
<accession>G8LV17</accession>
<proteinExistence type="predicted"/>
<reference evidence="4 5" key="2">
    <citation type="journal article" date="2012" name="Stand. Genomic Sci.">
        <title>Complete Genome Sequence of Clostridium clariflavum DSM 19732.</title>
        <authorList>
            <person name="Izquierdo J.A."/>
            <person name="Goodwin L."/>
            <person name="Davenport K.W."/>
            <person name="Teshima H."/>
            <person name="Bruce D."/>
            <person name="Detter C."/>
            <person name="Tapia R."/>
            <person name="Han S."/>
            <person name="Land M."/>
            <person name="Hauser L."/>
            <person name="Jeffries C.D."/>
            <person name="Han J."/>
            <person name="Pitluck S."/>
            <person name="Nolan M."/>
            <person name="Chen A."/>
            <person name="Huntemann M."/>
            <person name="Mavromatis K."/>
            <person name="Mikhailova N."/>
            <person name="Liolios K."/>
            <person name="Woyke T."/>
            <person name="Lynd L.R."/>
        </authorList>
    </citation>
    <scope>NUCLEOTIDE SEQUENCE [LARGE SCALE GENOMIC DNA]</scope>
    <source>
        <strain evidence="5">DSM 19732 / NBRC 101661 / EBR45</strain>
    </source>
</reference>
<dbReference type="InterPro" id="IPR000182">
    <property type="entry name" value="GNAT_dom"/>
</dbReference>
<dbReference type="Pfam" id="PF26421">
    <property type="entry name" value="Avidin_like"/>
    <property type="match status" value="1"/>
</dbReference>
<evidence type="ECO:0000313" key="4">
    <source>
        <dbReference type="EMBL" id="AEV69594.1"/>
    </source>
</evidence>
<evidence type="ECO:0000256" key="2">
    <source>
        <dbReference type="ARBA" id="ARBA00023315"/>
    </source>
</evidence>
<dbReference type="GO" id="GO:0016747">
    <property type="term" value="F:acyltransferase activity, transferring groups other than amino-acyl groups"/>
    <property type="evidence" value="ECO:0007669"/>
    <property type="project" value="InterPro"/>
</dbReference>
<keyword evidence="1 4" id="KW-0808">Transferase</keyword>
<reference evidence="5" key="1">
    <citation type="submission" date="2011-12" db="EMBL/GenBank/DDBJ databases">
        <title>Complete sequence of Clostridium clariflavum DSM 19732.</title>
        <authorList>
            <consortium name="US DOE Joint Genome Institute"/>
            <person name="Lucas S."/>
            <person name="Han J."/>
            <person name="Lapidus A."/>
            <person name="Cheng J.-F."/>
            <person name="Goodwin L."/>
            <person name="Pitluck S."/>
            <person name="Peters L."/>
            <person name="Teshima H."/>
            <person name="Detter J.C."/>
            <person name="Han C."/>
            <person name="Tapia R."/>
            <person name="Land M."/>
            <person name="Hauser L."/>
            <person name="Kyrpides N."/>
            <person name="Ivanova N."/>
            <person name="Pagani I."/>
            <person name="Kitzmiller T."/>
            <person name="Lynd L."/>
            <person name="Izquierdo J."/>
            <person name="Woyke T."/>
        </authorList>
    </citation>
    <scope>NUCLEOTIDE SEQUENCE [LARGE SCALE GENOMIC DNA]</scope>
    <source>
        <strain evidence="5">DSM 19732 / NBRC 101661 / EBR45</strain>
    </source>
</reference>
<organism evidence="4 5">
    <name type="scientific">Acetivibrio clariflavus (strain DSM 19732 / NBRC 101661 / EBR45)</name>
    <name type="common">Clostridium clariflavum</name>
    <dbReference type="NCBI Taxonomy" id="720554"/>
    <lineage>
        <taxon>Bacteria</taxon>
        <taxon>Bacillati</taxon>
        <taxon>Bacillota</taxon>
        <taxon>Clostridia</taxon>
        <taxon>Eubacteriales</taxon>
        <taxon>Oscillospiraceae</taxon>
        <taxon>Acetivibrio</taxon>
    </lineage>
</organism>
<evidence type="ECO:0000259" key="3">
    <source>
        <dbReference type="PROSITE" id="PS51186"/>
    </source>
</evidence>